<proteinExistence type="inferred from homology"/>
<dbReference type="InterPro" id="IPR023795">
    <property type="entry name" value="Serpin_CS"/>
</dbReference>
<dbReference type="Gene3D" id="3.30.497.10">
    <property type="entry name" value="Antithrombin, subunit I, domain 2"/>
    <property type="match status" value="1"/>
</dbReference>
<dbReference type="Gene3D" id="2.30.39.10">
    <property type="entry name" value="Alpha-1-antitrypsin, domain 1"/>
    <property type="match status" value="1"/>
</dbReference>
<gene>
    <name evidence="4" type="ORF">IE37_00727</name>
</gene>
<dbReference type="Pfam" id="PF00079">
    <property type="entry name" value="Serpin"/>
    <property type="match status" value="1"/>
</dbReference>
<dbReference type="GO" id="GO:0004553">
    <property type="term" value="F:hydrolase activity, hydrolyzing O-glycosyl compounds"/>
    <property type="evidence" value="ECO:0007669"/>
    <property type="project" value="InterPro"/>
</dbReference>
<dbReference type="AlphaFoldDB" id="A0A315Y2T3"/>
<dbReference type="InterPro" id="IPR002105">
    <property type="entry name" value="Dockerin_1_rpt"/>
</dbReference>
<evidence type="ECO:0000313" key="4">
    <source>
        <dbReference type="EMBL" id="PWJ14741.1"/>
    </source>
</evidence>
<dbReference type="SUPFAM" id="SSF56574">
    <property type="entry name" value="Serpins"/>
    <property type="match status" value="1"/>
</dbReference>
<evidence type="ECO:0000313" key="5">
    <source>
        <dbReference type="Proteomes" id="UP000245720"/>
    </source>
</evidence>
<organism evidence="4 5">
    <name type="scientific">Ruminococcus flavefaciens</name>
    <dbReference type="NCBI Taxonomy" id="1265"/>
    <lineage>
        <taxon>Bacteria</taxon>
        <taxon>Bacillati</taxon>
        <taxon>Bacillota</taxon>
        <taxon>Clostridia</taxon>
        <taxon>Eubacteriales</taxon>
        <taxon>Oscillospiraceae</taxon>
        <taxon>Ruminococcus</taxon>
    </lineage>
</organism>
<dbReference type="SUPFAM" id="SSF63446">
    <property type="entry name" value="Type I dockerin domain"/>
    <property type="match status" value="1"/>
</dbReference>
<dbReference type="PROSITE" id="PS00284">
    <property type="entry name" value="SERPIN"/>
    <property type="match status" value="1"/>
</dbReference>
<dbReference type="CDD" id="cd19589">
    <property type="entry name" value="serpin_tengpin-like"/>
    <property type="match status" value="1"/>
</dbReference>
<evidence type="ECO:0000259" key="3">
    <source>
        <dbReference type="PROSITE" id="PS51766"/>
    </source>
</evidence>
<dbReference type="OrthoDB" id="9764871at2"/>
<dbReference type="GO" id="GO:0004867">
    <property type="term" value="F:serine-type endopeptidase inhibitor activity"/>
    <property type="evidence" value="ECO:0007669"/>
    <property type="project" value="InterPro"/>
</dbReference>
<dbReference type="SMART" id="SM00093">
    <property type="entry name" value="SERPIN"/>
    <property type="match status" value="1"/>
</dbReference>
<feature type="domain" description="Dockerin" evidence="3">
    <location>
        <begin position="159"/>
        <end position="229"/>
    </location>
</feature>
<dbReference type="GO" id="GO:0005615">
    <property type="term" value="C:extracellular space"/>
    <property type="evidence" value="ECO:0007669"/>
    <property type="project" value="InterPro"/>
</dbReference>
<accession>A0A315Y2T3</accession>
<dbReference type="RefSeq" id="WP_109725601.1">
    <property type="nucleotide sequence ID" value="NZ_QGDI01000002.1"/>
</dbReference>
<evidence type="ECO:0000256" key="2">
    <source>
        <dbReference type="SAM" id="SignalP"/>
    </source>
</evidence>
<dbReference type="Proteomes" id="UP000245720">
    <property type="component" value="Unassembled WGS sequence"/>
</dbReference>
<dbReference type="PANTHER" id="PTHR11461">
    <property type="entry name" value="SERINE PROTEASE INHIBITOR, SERPIN"/>
    <property type="match status" value="1"/>
</dbReference>
<protein>
    <submittedName>
        <fullName evidence="4">Serine protease inhibitor</fullName>
    </submittedName>
</protein>
<dbReference type="InterPro" id="IPR042185">
    <property type="entry name" value="Serpin_sf_2"/>
</dbReference>
<dbReference type="Pfam" id="PF00404">
    <property type="entry name" value="Dockerin_1"/>
    <property type="match status" value="1"/>
</dbReference>
<dbReference type="EMBL" id="QGDI01000002">
    <property type="protein sequence ID" value="PWJ14741.1"/>
    <property type="molecule type" value="Genomic_DNA"/>
</dbReference>
<dbReference type="PANTHER" id="PTHR11461:SF211">
    <property type="entry name" value="GH10112P-RELATED"/>
    <property type="match status" value="1"/>
</dbReference>
<dbReference type="InterPro" id="IPR023796">
    <property type="entry name" value="Serpin_dom"/>
</dbReference>
<dbReference type="InterPro" id="IPR018247">
    <property type="entry name" value="EF_Hand_1_Ca_BS"/>
</dbReference>
<comment type="caution">
    <text evidence="4">The sequence shown here is derived from an EMBL/GenBank/DDBJ whole genome shotgun (WGS) entry which is preliminary data.</text>
</comment>
<dbReference type="InterPro" id="IPR036439">
    <property type="entry name" value="Dockerin_dom_sf"/>
</dbReference>
<dbReference type="PROSITE" id="PS00018">
    <property type="entry name" value="EF_HAND_1"/>
    <property type="match status" value="1"/>
</dbReference>
<dbReference type="InterPro" id="IPR042178">
    <property type="entry name" value="Serpin_sf_1"/>
</dbReference>
<name>A0A315Y2T3_RUMFL</name>
<dbReference type="InterPro" id="IPR036186">
    <property type="entry name" value="Serpin_sf"/>
</dbReference>
<dbReference type="GO" id="GO:0000272">
    <property type="term" value="P:polysaccharide catabolic process"/>
    <property type="evidence" value="ECO:0007669"/>
    <property type="project" value="InterPro"/>
</dbReference>
<comment type="similarity">
    <text evidence="1">Belongs to the serpin family.</text>
</comment>
<dbReference type="Gene3D" id="1.10.1330.10">
    <property type="entry name" value="Dockerin domain"/>
    <property type="match status" value="1"/>
</dbReference>
<sequence>MENMKKLTKVTAGVMSFALALSAVGTVPFSSPKDSASAASDFHVFEYEIKDLLISHADDYGIEGLVKEPQSPWYVYDYAYIRDFQYESFSIGDGRWGDPEEIRQRNIDLMDQVDENSVVTLKFTSFDYYPELMEENSNNRSQNTRDYSIYEITGLKSANIHYYGDINDDGVIDSFDVIMYRKALTDKLAEPLTDSQFDNADINKDLEIDEDDLHEVIDFTLGKTKEFNSASAIGSIRLDNTVDVLASEGQASDEAFAKAEMNLGVNILKKSFDPTNKPDENFLISPVSISTALAMTANGADGNTRDQMEQLLGSGLTLDQLNEYMAYYKNNLPDEKKEKLYLANSIWFRDDPTLKVHDSFLETNKKFYDSEIYKTPFDDTTVDDINSWVNQNTRSMIPKLLNHGDLDEKNDVKPMMTLINTLYFEAEWDKIYEDFQVYDDKFTNFKGEENDIELMSSMEQYYYDLGDADAFRKYYKNKNYSFVGILPKENDIESYVDNLDADKLLEGLSEYEDPESVDLYVKIPKFKYNYESKLKDVLIDLGMGDAFDDYKADFSKINDLSVDDAAKLYIGDVLHKTRIEMAEKGTKAAAVTAVMMIAASAPQPQPKKEIHIELDRPFVYMILDKNDVPVFIGVATDLKAN</sequence>
<feature type="chain" id="PRO_5038643546" evidence="2">
    <location>
        <begin position="26"/>
        <end position="641"/>
    </location>
</feature>
<dbReference type="InterPro" id="IPR000215">
    <property type="entry name" value="Serpin_fam"/>
</dbReference>
<dbReference type="PROSITE" id="PS51766">
    <property type="entry name" value="DOCKERIN"/>
    <property type="match status" value="1"/>
</dbReference>
<dbReference type="InterPro" id="IPR016134">
    <property type="entry name" value="Dockerin_dom"/>
</dbReference>
<keyword evidence="2" id="KW-0732">Signal</keyword>
<evidence type="ECO:0000256" key="1">
    <source>
        <dbReference type="RuleBase" id="RU000411"/>
    </source>
</evidence>
<reference evidence="4 5" key="1">
    <citation type="submission" date="2018-05" db="EMBL/GenBank/DDBJ databases">
        <title>The Hungate 1000. A catalogue of reference genomes from the rumen microbiome.</title>
        <authorList>
            <person name="Kelly W."/>
        </authorList>
    </citation>
    <scope>NUCLEOTIDE SEQUENCE [LARGE SCALE GENOMIC DNA]</scope>
    <source>
        <strain evidence="4 5">SAb67</strain>
    </source>
</reference>
<feature type="signal peptide" evidence="2">
    <location>
        <begin position="1"/>
        <end position="25"/>
    </location>
</feature>
<dbReference type="CDD" id="cd14256">
    <property type="entry name" value="Dockerin_I"/>
    <property type="match status" value="1"/>
</dbReference>